<protein>
    <submittedName>
        <fullName evidence="3">Sulfatase-like hydrolase/transferase</fullName>
    </submittedName>
</protein>
<dbReference type="InterPro" id="IPR017850">
    <property type="entry name" value="Alkaline_phosphatase_core_sf"/>
</dbReference>
<keyword evidence="4" id="KW-1185">Reference proteome</keyword>
<dbReference type="CDD" id="cd16142">
    <property type="entry name" value="ARS_like"/>
    <property type="match status" value="1"/>
</dbReference>
<organism evidence="3 4">
    <name type="scientific">Flammeovirga yaeyamensis</name>
    <dbReference type="NCBI Taxonomy" id="367791"/>
    <lineage>
        <taxon>Bacteria</taxon>
        <taxon>Pseudomonadati</taxon>
        <taxon>Bacteroidota</taxon>
        <taxon>Cytophagia</taxon>
        <taxon>Cytophagales</taxon>
        <taxon>Flammeovirgaceae</taxon>
        <taxon>Flammeovirga</taxon>
    </lineage>
</organism>
<dbReference type="GO" id="GO:0016787">
    <property type="term" value="F:hydrolase activity"/>
    <property type="evidence" value="ECO:0007669"/>
    <property type="project" value="UniProtKB-KW"/>
</dbReference>
<dbReference type="RefSeq" id="WP_169662957.1">
    <property type="nucleotide sequence ID" value="NZ_CP076132.1"/>
</dbReference>
<dbReference type="InterPro" id="IPR052701">
    <property type="entry name" value="GAG_Ulvan_Degrading_Sulfatases"/>
</dbReference>
<dbReference type="Proteomes" id="UP000678679">
    <property type="component" value="Chromosome 1"/>
</dbReference>
<dbReference type="SUPFAM" id="SSF53649">
    <property type="entry name" value="Alkaline phosphatase-like"/>
    <property type="match status" value="1"/>
</dbReference>
<feature type="chain" id="PRO_5043555973" evidence="1">
    <location>
        <begin position="19"/>
        <end position="521"/>
    </location>
</feature>
<dbReference type="Gene3D" id="3.40.720.10">
    <property type="entry name" value="Alkaline Phosphatase, subunit A"/>
    <property type="match status" value="1"/>
</dbReference>
<accession>A0AAX1N6P8</accession>
<feature type="domain" description="Sulfatase N-terminal" evidence="2">
    <location>
        <begin position="30"/>
        <end position="359"/>
    </location>
</feature>
<evidence type="ECO:0000313" key="3">
    <source>
        <dbReference type="EMBL" id="QWG01478.1"/>
    </source>
</evidence>
<dbReference type="PANTHER" id="PTHR43751:SF2">
    <property type="entry name" value="SULFATASE N-TERMINAL DOMAIN-CONTAINING PROTEIN"/>
    <property type="match status" value="1"/>
</dbReference>
<dbReference type="AlphaFoldDB" id="A0AAX1N6P8"/>
<dbReference type="Pfam" id="PF00884">
    <property type="entry name" value="Sulfatase"/>
    <property type="match status" value="1"/>
</dbReference>
<keyword evidence="1" id="KW-0732">Signal</keyword>
<keyword evidence="3" id="KW-0378">Hydrolase</keyword>
<proteinExistence type="predicted"/>
<sequence>MKKVIILLLSALSFVSLADDKGKPKKNQKPNIVILWGDDIGQFNLSFWNRGQMGYRTPNIDRIAEEGIAFTDYYGEQSCTAGRSAFMTGQSPIRSGLSKVGMPGAPAGFKNEHPSIAWLLKREGYSTAQFGKNHFGDRDEQLPTNHGFDEFFGNLYHLNAEEEPEHEDYPKEEWFKEKFAPRGVIHSYADGRISDTGPLTKKRMETVDREITDRTLEWLDEKSEEDEPFFLWYNTVGMHYPTYPAEDIKGISGMEGDTFYADAMVDHDRNIGKILQKLEDLGMMENTIIMYSTDNGPHYNEWPDGAVTPYRSEKNTNWEGGYRIPCHVMWKGQIPEGKVLNGIVSHQDWLPTLLSAAGVDNIKQEIESGISYMGRDVQTTIDGFNMLPYFKGEVEESPRHTFIYTSDDGDITAIRTDDWKVVYMEQRAKTLALWLEPFVELRAPKVFNIRRDPYERADTDSNSYWHWLSKRPFFLYKGGYIAGQFVQSLYEYPQIQSIDSFTIDKIMEQYNKWNDERKAQK</sequence>
<dbReference type="KEGG" id="fya:KMW28_17705"/>
<dbReference type="InterPro" id="IPR000917">
    <property type="entry name" value="Sulfatase_N"/>
</dbReference>
<evidence type="ECO:0000256" key="1">
    <source>
        <dbReference type="SAM" id="SignalP"/>
    </source>
</evidence>
<evidence type="ECO:0000313" key="4">
    <source>
        <dbReference type="Proteomes" id="UP000678679"/>
    </source>
</evidence>
<dbReference type="EMBL" id="CP076132">
    <property type="protein sequence ID" value="QWG01478.1"/>
    <property type="molecule type" value="Genomic_DNA"/>
</dbReference>
<name>A0AAX1N6P8_9BACT</name>
<evidence type="ECO:0000259" key="2">
    <source>
        <dbReference type="Pfam" id="PF00884"/>
    </source>
</evidence>
<reference evidence="3 4" key="1">
    <citation type="submission" date="2021-05" db="EMBL/GenBank/DDBJ databases">
        <title>Comparative genomic studies on the polysaccharide-degrading batcterial strains of the Flammeovirga genus.</title>
        <authorList>
            <person name="Zewei F."/>
            <person name="Zheng Z."/>
            <person name="Yu L."/>
            <person name="Ruyue G."/>
            <person name="Yanhong M."/>
            <person name="Yuanyuan C."/>
            <person name="Jingyan G."/>
            <person name="Wenjun H."/>
        </authorList>
    </citation>
    <scope>NUCLEOTIDE SEQUENCE [LARGE SCALE GENOMIC DNA]</scope>
    <source>
        <strain evidence="3 4">NBRC:100898</strain>
    </source>
</reference>
<gene>
    <name evidence="3" type="ORF">KMW28_17705</name>
</gene>
<dbReference type="PANTHER" id="PTHR43751">
    <property type="entry name" value="SULFATASE"/>
    <property type="match status" value="1"/>
</dbReference>
<dbReference type="Gene3D" id="3.30.1120.10">
    <property type="match status" value="1"/>
</dbReference>
<feature type="signal peptide" evidence="1">
    <location>
        <begin position="1"/>
        <end position="18"/>
    </location>
</feature>